<feature type="transmembrane region" description="Helical" evidence="7">
    <location>
        <begin position="95"/>
        <end position="115"/>
    </location>
</feature>
<dbReference type="InterPro" id="IPR035906">
    <property type="entry name" value="MetI-like_sf"/>
</dbReference>
<evidence type="ECO:0000313" key="10">
    <source>
        <dbReference type="EMBL" id="NDL55921.1"/>
    </source>
</evidence>
<evidence type="ECO:0000256" key="2">
    <source>
        <dbReference type="ARBA" id="ARBA00022448"/>
    </source>
</evidence>
<evidence type="ECO:0000256" key="3">
    <source>
        <dbReference type="ARBA" id="ARBA00022475"/>
    </source>
</evidence>
<keyword evidence="3" id="KW-1003">Cell membrane</keyword>
<feature type="transmembrane region" description="Helical" evidence="7">
    <location>
        <begin position="225"/>
        <end position="243"/>
    </location>
</feature>
<feature type="transmembrane region" description="Helical" evidence="7">
    <location>
        <begin position="35"/>
        <end position="59"/>
    </location>
</feature>
<protein>
    <submittedName>
        <fullName evidence="10">ABC transporter permease subunit</fullName>
    </submittedName>
</protein>
<dbReference type="PANTHER" id="PTHR30193">
    <property type="entry name" value="ABC TRANSPORTER PERMEASE PROTEIN"/>
    <property type="match status" value="1"/>
</dbReference>
<dbReference type="PROSITE" id="PS50928">
    <property type="entry name" value="ABC_TM1"/>
    <property type="match status" value="1"/>
</dbReference>
<keyword evidence="11" id="KW-1185">Reference proteome</keyword>
<evidence type="ECO:0000256" key="1">
    <source>
        <dbReference type="ARBA" id="ARBA00004651"/>
    </source>
</evidence>
<sequence length="313" mass="34981">MTAVVERPGRRTRTGSRGRPDEPPGQRSPLATIGFLLPAMVPLTVFWIVPMILVFWWSFTNWDMMAPEYDIVGLENYELLITRGALGQVLWNTTYFTVGTVVPTVVGGLLLALLLHKRLRGSSLYRTIIFSPWVTPMVAMSIVFTWIFEPRVGLANYVMTSVGLPALPWASSSDWAMVVIIIVTVWRQLGWAMIFYTVALGRVPADLYEAAEMDGSSSWAKFKDITLPMISPTTFFLVIIMTIEALQAFDQIDVITQGGPAGSTRTLLYFYYQAAFERFQVGEAAAVAVFLVVLTGMIALAQFVVGRRFVHYQ</sequence>
<dbReference type="InterPro" id="IPR000515">
    <property type="entry name" value="MetI-like"/>
</dbReference>
<feature type="transmembrane region" description="Helical" evidence="7">
    <location>
        <begin position="167"/>
        <end position="186"/>
    </location>
</feature>
<evidence type="ECO:0000256" key="4">
    <source>
        <dbReference type="ARBA" id="ARBA00022692"/>
    </source>
</evidence>
<dbReference type="AlphaFoldDB" id="A0A7K3LY04"/>
<dbReference type="Gene3D" id="1.10.3720.10">
    <property type="entry name" value="MetI-like"/>
    <property type="match status" value="1"/>
</dbReference>
<feature type="domain" description="ABC transmembrane type-1" evidence="9">
    <location>
        <begin position="90"/>
        <end position="302"/>
    </location>
</feature>
<organism evidence="10 11">
    <name type="scientific">Phytoactinopolyspora mesophila</name>
    <dbReference type="NCBI Taxonomy" id="2650750"/>
    <lineage>
        <taxon>Bacteria</taxon>
        <taxon>Bacillati</taxon>
        <taxon>Actinomycetota</taxon>
        <taxon>Actinomycetes</taxon>
        <taxon>Jiangellales</taxon>
        <taxon>Jiangellaceae</taxon>
        <taxon>Phytoactinopolyspora</taxon>
    </lineage>
</organism>
<dbReference type="InterPro" id="IPR051393">
    <property type="entry name" value="ABC_transporter_permease"/>
</dbReference>
<keyword evidence="2 7" id="KW-0813">Transport</keyword>
<keyword evidence="6 7" id="KW-0472">Membrane</keyword>
<dbReference type="Proteomes" id="UP000460435">
    <property type="component" value="Unassembled WGS sequence"/>
</dbReference>
<keyword evidence="5 7" id="KW-1133">Transmembrane helix</keyword>
<evidence type="ECO:0000259" key="9">
    <source>
        <dbReference type="PROSITE" id="PS50928"/>
    </source>
</evidence>
<comment type="caution">
    <text evidence="10">The sequence shown here is derived from an EMBL/GenBank/DDBJ whole genome shotgun (WGS) entry which is preliminary data.</text>
</comment>
<accession>A0A7K3LY04</accession>
<gene>
    <name evidence="10" type="ORF">F7O44_02430</name>
</gene>
<feature type="region of interest" description="Disordered" evidence="8">
    <location>
        <begin position="1"/>
        <end position="27"/>
    </location>
</feature>
<proteinExistence type="inferred from homology"/>
<feature type="transmembrane region" description="Helical" evidence="7">
    <location>
        <begin position="284"/>
        <end position="305"/>
    </location>
</feature>
<comment type="subcellular location">
    <subcellularLocation>
        <location evidence="1 7">Cell membrane</location>
        <topology evidence="1 7">Multi-pass membrane protein</topology>
    </subcellularLocation>
</comment>
<dbReference type="RefSeq" id="WP_162448581.1">
    <property type="nucleotide sequence ID" value="NZ_WLZY01000001.1"/>
</dbReference>
<dbReference type="EMBL" id="WLZY01000001">
    <property type="protein sequence ID" value="NDL55921.1"/>
    <property type="molecule type" value="Genomic_DNA"/>
</dbReference>
<name>A0A7K3LY04_9ACTN</name>
<dbReference type="Pfam" id="PF00528">
    <property type="entry name" value="BPD_transp_1"/>
    <property type="match status" value="1"/>
</dbReference>
<evidence type="ECO:0000313" key="11">
    <source>
        <dbReference type="Proteomes" id="UP000460435"/>
    </source>
</evidence>
<dbReference type="PANTHER" id="PTHR30193:SF37">
    <property type="entry name" value="INNER MEMBRANE ABC TRANSPORTER PERMEASE PROTEIN YCJO"/>
    <property type="match status" value="1"/>
</dbReference>
<comment type="similarity">
    <text evidence="7">Belongs to the binding-protein-dependent transport system permease family.</text>
</comment>
<evidence type="ECO:0000256" key="8">
    <source>
        <dbReference type="SAM" id="MobiDB-lite"/>
    </source>
</evidence>
<evidence type="ECO:0000256" key="6">
    <source>
        <dbReference type="ARBA" id="ARBA00023136"/>
    </source>
</evidence>
<reference evidence="10 11" key="1">
    <citation type="submission" date="2019-11" db="EMBL/GenBank/DDBJ databases">
        <authorList>
            <person name="Li X.-J."/>
            <person name="Feng X.-M."/>
        </authorList>
    </citation>
    <scope>NUCLEOTIDE SEQUENCE [LARGE SCALE GENOMIC DNA]</scope>
    <source>
        <strain evidence="10 11">XMNu-373</strain>
    </source>
</reference>
<dbReference type="CDD" id="cd06261">
    <property type="entry name" value="TM_PBP2"/>
    <property type="match status" value="1"/>
</dbReference>
<dbReference type="SUPFAM" id="SSF161098">
    <property type="entry name" value="MetI-like"/>
    <property type="match status" value="1"/>
</dbReference>
<keyword evidence="4 7" id="KW-0812">Transmembrane</keyword>
<dbReference type="GO" id="GO:0005886">
    <property type="term" value="C:plasma membrane"/>
    <property type="evidence" value="ECO:0007669"/>
    <property type="project" value="UniProtKB-SubCell"/>
</dbReference>
<evidence type="ECO:0000256" key="5">
    <source>
        <dbReference type="ARBA" id="ARBA00022989"/>
    </source>
</evidence>
<evidence type="ECO:0000256" key="7">
    <source>
        <dbReference type="RuleBase" id="RU363032"/>
    </source>
</evidence>
<dbReference type="GO" id="GO:0055085">
    <property type="term" value="P:transmembrane transport"/>
    <property type="evidence" value="ECO:0007669"/>
    <property type="project" value="InterPro"/>
</dbReference>
<feature type="transmembrane region" description="Helical" evidence="7">
    <location>
        <begin position="127"/>
        <end position="147"/>
    </location>
</feature>